<proteinExistence type="predicted"/>
<accession>A0A078AVU3</accession>
<sequence>MGILFIELLNDQNEELISCKECKNPLSYKSQVLDQNYCCSNVGTSLLGLYLRLTSPLAIMRYKTYTVSTVNLSQVGNMQGLAIIPNNDINRQKPMMSLICIKRTSLLWIVLRQPEDWKRYQSSSKCGEAIDQQFQQDLKDTILTANTITDFKLNYNLSIRFNSSIFTNNYFGFILINHSTSIEMLQQTSKSILSLDDEAKMYFDGVCDQFGFQKPCFKTIDLTGNIQSDRRISFDTVSNFNYELGDLKQKSLSVDETIQQNSGGSETTFTYSQNYQAILDFIWKVNTGLSIQGFDVYTNQNYALTDFPEISKNQERIKLDSDVAQDFKVQKKYIVNRDIKVPAKQQVTVDYKINQEIQNAVWSFDLVLRGCIVVEFMNKMSGQMYNLNYIDEVFKNTAGMTCKRDATMSGCDSSTCTYKVSGTYQSTKSSTDDLQTKNLPLAIIQ</sequence>
<evidence type="ECO:0000313" key="1">
    <source>
        <dbReference type="EMBL" id="CDW86299.1"/>
    </source>
</evidence>
<dbReference type="Proteomes" id="UP000039865">
    <property type="component" value="Unassembled WGS sequence"/>
</dbReference>
<evidence type="ECO:0000313" key="2">
    <source>
        <dbReference type="Proteomes" id="UP000039865"/>
    </source>
</evidence>
<organism evidence="1 2">
    <name type="scientific">Stylonychia lemnae</name>
    <name type="common">Ciliate</name>
    <dbReference type="NCBI Taxonomy" id="5949"/>
    <lineage>
        <taxon>Eukaryota</taxon>
        <taxon>Sar</taxon>
        <taxon>Alveolata</taxon>
        <taxon>Ciliophora</taxon>
        <taxon>Intramacronucleata</taxon>
        <taxon>Spirotrichea</taxon>
        <taxon>Stichotrichia</taxon>
        <taxon>Sporadotrichida</taxon>
        <taxon>Oxytrichidae</taxon>
        <taxon>Stylonychinae</taxon>
        <taxon>Stylonychia</taxon>
    </lineage>
</organism>
<reference evidence="1 2" key="1">
    <citation type="submission" date="2014-06" db="EMBL/GenBank/DDBJ databases">
        <authorList>
            <person name="Swart Estienne"/>
        </authorList>
    </citation>
    <scope>NUCLEOTIDE SEQUENCE [LARGE SCALE GENOMIC DNA]</scope>
    <source>
        <strain evidence="1 2">130c</strain>
    </source>
</reference>
<dbReference type="AlphaFoldDB" id="A0A078AVU3"/>
<gene>
    <name evidence="1" type="primary">Contig16691.g17784</name>
    <name evidence="1" type="ORF">STYLEM_15393</name>
</gene>
<dbReference type="EMBL" id="CCKQ01014528">
    <property type="protein sequence ID" value="CDW86299.1"/>
    <property type="molecule type" value="Genomic_DNA"/>
</dbReference>
<protein>
    <submittedName>
        <fullName evidence="1">Uncharacterized protein</fullName>
    </submittedName>
</protein>
<name>A0A078AVU3_STYLE</name>
<keyword evidence="2" id="KW-1185">Reference proteome</keyword>
<dbReference type="InParanoid" id="A0A078AVU3"/>